<dbReference type="PIRSF" id="PIRSF002741">
    <property type="entry name" value="MppA"/>
    <property type="match status" value="1"/>
</dbReference>
<dbReference type="EMBL" id="FPAA01000005">
    <property type="protein sequence ID" value="SFS65328.1"/>
    <property type="molecule type" value="Genomic_DNA"/>
</dbReference>
<gene>
    <name evidence="7" type="ORF">SAMN05444972_105166</name>
</gene>
<keyword evidence="3" id="KW-0813">Transport</keyword>
<dbReference type="GO" id="GO:0042597">
    <property type="term" value="C:periplasmic space"/>
    <property type="evidence" value="ECO:0007669"/>
    <property type="project" value="UniProtKB-ARBA"/>
</dbReference>
<dbReference type="InterPro" id="IPR000914">
    <property type="entry name" value="SBP_5_dom"/>
</dbReference>
<dbReference type="PANTHER" id="PTHR30290">
    <property type="entry name" value="PERIPLASMIC BINDING COMPONENT OF ABC TRANSPORTER"/>
    <property type="match status" value="1"/>
</dbReference>
<comment type="similarity">
    <text evidence="2">Belongs to the bacterial solute-binding protein 5 family.</text>
</comment>
<sequence length="538" mass="60571">MNMRKSTVIGLALIFVFSSVLVACGSKDASSNGKTLIWGRGADTKSLDPAQVTDGESLKVTKNIYDTLVDYKEENTEVEPGLAESWETSKDQKTWTFHLKKGVKFQDGSDFNAEAVVFNFERWMDKKNPYHKGGEFPYYGYMFGGYKGDKGHVINEVKAVDENTVQFTLKEPQGPFLANIAMPPFAIASPKAIKKDPEGLGKHPVGTGPFTFEKWKKNDTITLKKNKDYWKKGFPKLDKVIFKSMPDNSARFTALQSGEIDVMDGLNPDDAKTVKQNSKLKLSEQQGMNVAYLAFNMDKDTPVKDKKVRQALNYAVDKQSIIKSVYAGLATPAINPMPDSIWGFNKNVKDYSFDLEKAKKLLKEAGYEKGFKLELYAPSDPRPYMPDGRKVAEVIQSDWKKIGVDVKIVSYDWQTYLDRTGKGQHEAALFGWSGDNGDPDNFLYVLLDKDNTRTPDAGNISFYKSDSLHKDLIKAQRSTDKNERTKLYEDAQEIIKDDAPWVPLVHATPGIAYQSYVKNGNFTHPLNNDKLVKMDIQK</sequence>
<feature type="signal peptide" evidence="5">
    <location>
        <begin position="1"/>
        <end position="22"/>
    </location>
</feature>
<dbReference type="GO" id="GO:0015833">
    <property type="term" value="P:peptide transport"/>
    <property type="evidence" value="ECO:0007669"/>
    <property type="project" value="TreeGrafter"/>
</dbReference>
<dbReference type="AlphaFoldDB" id="A0A1I6RLI9"/>
<feature type="chain" id="PRO_5039105036" evidence="5">
    <location>
        <begin position="23"/>
        <end position="538"/>
    </location>
</feature>
<evidence type="ECO:0000256" key="2">
    <source>
        <dbReference type="ARBA" id="ARBA00005695"/>
    </source>
</evidence>
<dbReference type="Gene3D" id="3.90.76.10">
    <property type="entry name" value="Dipeptide-binding Protein, Domain 1"/>
    <property type="match status" value="1"/>
</dbReference>
<evidence type="ECO:0000313" key="7">
    <source>
        <dbReference type="EMBL" id="SFS65328.1"/>
    </source>
</evidence>
<reference evidence="8" key="1">
    <citation type="submission" date="2016-10" db="EMBL/GenBank/DDBJ databases">
        <authorList>
            <person name="Varghese N."/>
            <person name="Submissions S."/>
        </authorList>
    </citation>
    <scope>NUCLEOTIDE SEQUENCE [LARGE SCALE GENOMIC DNA]</scope>
    <source>
        <strain evidence="8">DSM 45789</strain>
    </source>
</reference>
<comment type="subcellular location">
    <subcellularLocation>
        <location evidence="1">Cell membrane</location>
        <topology evidence="1">Lipid-anchor</topology>
    </subcellularLocation>
</comment>
<feature type="domain" description="Solute-binding protein family 5" evidence="6">
    <location>
        <begin position="77"/>
        <end position="451"/>
    </location>
</feature>
<dbReference type="Proteomes" id="UP000198660">
    <property type="component" value="Unassembled WGS sequence"/>
</dbReference>
<dbReference type="Pfam" id="PF00496">
    <property type="entry name" value="SBP_bac_5"/>
    <property type="match status" value="1"/>
</dbReference>
<dbReference type="InterPro" id="IPR023765">
    <property type="entry name" value="SBP_5_CS"/>
</dbReference>
<evidence type="ECO:0000256" key="4">
    <source>
        <dbReference type="ARBA" id="ARBA00022729"/>
    </source>
</evidence>
<dbReference type="CDD" id="cd08493">
    <property type="entry name" value="PBP2_DppA_like"/>
    <property type="match status" value="1"/>
</dbReference>
<dbReference type="PROSITE" id="PS51257">
    <property type="entry name" value="PROKAR_LIPOPROTEIN"/>
    <property type="match status" value="1"/>
</dbReference>
<organism evidence="7 8">
    <name type="scientific">Marininema halotolerans</name>
    <dbReference type="NCBI Taxonomy" id="1155944"/>
    <lineage>
        <taxon>Bacteria</taxon>
        <taxon>Bacillati</taxon>
        <taxon>Bacillota</taxon>
        <taxon>Bacilli</taxon>
        <taxon>Bacillales</taxon>
        <taxon>Thermoactinomycetaceae</taxon>
        <taxon>Marininema</taxon>
    </lineage>
</organism>
<keyword evidence="8" id="KW-1185">Reference proteome</keyword>
<dbReference type="GO" id="GO:1904680">
    <property type="term" value="F:peptide transmembrane transporter activity"/>
    <property type="evidence" value="ECO:0007669"/>
    <property type="project" value="TreeGrafter"/>
</dbReference>
<dbReference type="SUPFAM" id="SSF53850">
    <property type="entry name" value="Periplasmic binding protein-like II"/>
    <property type="match status" value="1"/>
</dbReference>
<evidence type="ECO:0000259" key="6">
    <source>
        <dbReference type="Pfam" id="PF00496"/>
    </source>
</evidence>
<proteinExistence type="inferred from homology"/>
<dbReference type="InterPro" id="IPR039424">
    <property type="entry name" value="SBP_5"/>
</dbReference>
<dbReference type="GO" id="GO:0043190">
    <property type="term" value="C:ATP-binding cassette (ABC) transporter complex"/>
    <property type="evidence" value="ECO:0007669"/>
    <property type="project" value="InterPro"/>
</dbReference>
<name>A0A1I6RLI9_9BACL</name>
<dbReference type="Gene3D" id="3.10.105.10">
    <property type="entry name" value="Dipeptide-binding Protein, Domain 3"/>
    <property type="match status" value="1"/>
</dbReference>
<evidence type="ECO:0000256" key="5">
    <source>
        <dbReference type="SAM" id="SignalP"/>
    </source>
</evidence>
<evidence type="ECO:0000256" key="3">
    <source>
        <dbReference type="ARBA" id="ARBA00022448"/>
    </source>
</evidence>
<dbReference type="PANTHER" id="PTHR30290:SF9">
    <property type="entry name" value="OLIGOPEPTIDE-BINDING PROTEIN APPA"/>
    <property type="match status" value="1"/>
</dbReference>
<dbReference type="InterPro" id="IPR030678">
    <property type="entry name" value="Peptide/Ni-bd"/>
</dbReference>
<evidence type="ECO:0000313" key="8">
    <source>
        <dbReference type="Proteomes" id="UP000198660"/>
    </source>
</evidence>
<dbReference type="PROSITE" id="PS01040">
    <property type="entry name" value="SBP_BACTERIAL_5"/>
    <property type="match status" value="1"/>
</dbReference>
<dbReference type="Gene3D" id="3.40.190.10">
    <property type="entry name" value="Periplasmic binding protein-like II"/>
    <property type="match status" value="1"/>
</dbReference>
<protein>
    <submittedName>
        <fullName evidence="7">Peptide/nickel transport system substrate-binding protein</fullName>
    </submittedName>
</protein>
<accession>A0A1I6RLI9</accession>
<evidence type="ECO:0000256" key="1">
    <source>
        <dbReference type="ARBA" id="ARBA00004193"/>
    </source>
</evidence>
<keyword evidence="4 5" id="KW-0732">Signal</keyword>